<evidence type="ECO:0000256" key="4">
    <source>
        <dbReference type="ARBA" id="ARBA00023136"/>
    </source>
</evidence>
<evidence type="ECO:0000256" key="1">
    <source>
        <dbReference type="ARBA" id="ARBA00004141"/>
    </source>
</evidence>
<protein>
    <recommendedName>
        <fullName evidence="8">ABC transmembrane type-1 domain-containing protein</fullName>
    </recommendedName>
</protein>
<dbReference type="RefSeq" id="WP_377564560.1">
    <property type="nucleotide sequence ID" value="NZ_JBHTJZ010000014.1"/>
</dbReference>
<accession>A0ABW3HRS5</accession>
<keyword evidence="7" id="KW-1185">Reference proteome</keyword>
<reference evidence="7" key="1">
    <citation type="journal article" date="2019" name="Int. J. Syst. Evol. Microbiol.">
        <title>The Global Catalogue of Microorganisms (GCM) 10K type strain sequencing project: providing services to taxonomists for standard genome sequencing and annotation.</title>
        <authorList>
            <consortium name="The Broad Institute Genomics Platform"/>
            <consortium name="The Broad Institute Genome Sequencing Center for Infectious Disease"/>
            <person name="Wu L."/>
            <person name="Ma J."/>
        </authorList>
    </citation>
    <scope>NUCLEOTIDE SEQUENCE [LARGE SCALE GENOMIC DNA]</scope>
    <source>
        <strain evidence="7">CCUG 59129</strain>
    </source>
</reference>
<keyword evidence="2 5" id="KW-0812">Transmembrane</keyword>
<keyword evidence="4 5" id="KW-0472">Membrane</keyword>
<sequence>MLLLAVTAIYPVYYSAIALISDATSYMTHRGLMLLNYGVSHWNAWFHAMIFLRSRELYSLQLILREILISGETTGMVTGTEAKDTAMLGETLKYAAIMVATVPIFCVYPFLQRFLPKARFSEW</sequence>
<dbReference type="InterPro" id="IPR035906">
    <property type="entry name" value="MetI-like_sf"/>
</dbReference>
<name>A0ABW3HRS5_9BACL</name>
<feature type="transmembrane region" description="Helical" evidence="5">
    <location>
        <begin position="92"/>
        <end position="111"/>
    </location>
</feature>
<evidence type="ECO:0000313" key="7">
    <source>
        <dbReference type="Proteomes" id="UP001596989"/>
    </source>
</evidence>
<evidence type="ECO:0008006" key="8">
    <source>
        <dbReference type="Google" id="ProtNLM"/>
    </source>
</evidence>
<gene>
    <name evidence="6" type="ORF">ACFQ2I_12370</name>
</gene>
<dbReference type="EMBL" id="JBHTJZ010000014">
    <property type="protein sequence ID" value="MFD0960186.1"/>
    <property type="molecule type" value="Genomic_DNA"/>
</dbReference>
<dbReference type="Proteomes" id="UP001596989">
    <property type="component" value="Unassembled WGS sequence"/>
</dbReference>
<organism evidence="6 7">
    <name type="scientific">Paenibacillus chungangensis</name>
    <dbReference type="NCBI Taxonomy" id="696535"/>
    <lineage>
        <taxon>Bacteria</taxon>
        <taxon>Bacillati</taxon>
        <taxon>Bacillota</taxon>
        <taxon>Bacilli</taxon>
        <taxon>Bacillales</taxon>
        <taxon>Paenibacillaceae</taxon>
        <taxon>Paenibacillus</taxon>
    </lineage>
</organism>
<evidence type="ECO:0000313" key="6">
    <source>
        <dbReference type="EMBL" id="MFD0960186.1"/>
    </source>
</evidence>
<comment type="caution">
    <text evidence="6">The sequence shown here is derived from an EMBL/GenBank/DDBJ whole genome shotgun (WGS) entry which is preliminary data.</text>
</comment>
<dbReference type="Gene3D" id="1.10.3720.10">
    <property type="entry name" value="MetI-like"/>
    <property type="match status" value="1"/>
</dbReference>
<evidence type="ECO:0000256" key="2">
    <source>
        <dbReference type="ARBA" id="ARBA00022692"/>
    </source>
</evidence>
<keyword evidence="3 5" id="KW-1133">Transmembrane helix</keyword>
<evidence type="ECO:0000256" key="3">
    <source>
        <dbReference type="ARBA" id="ARBA00022989"/>
    </source>
</evidence>
<evidence type="ECO:0000256" key="5">
    <source>
        <dbReference type="SAM" id="Phobius"/>
    </source>
</evidence>
<proteinExistence type="predicted"/>
<comment type="subcellular location">
    <subcellularLocation>
        <location evidence="1">Membrane</location>
        <topology evidence="1">Multi-pass membrane protein</topology>
    </subcellularLocation>
</comment>